<dbReference type="InterPro" id="IPR011042">
    <property type="entry name" value="6-blade_b-propeller_TolB-like"/>
</dbReference>
<dbReference type="RefSeq" id="WP_169403752.1">
    <property type="nucleotide sequence ID" value="NZ_JAADJU010000007.1"/>
</dbReference>
<evidence type="ECO:0000313" key="4">
    <source>
        <dbReference type="Proteomes" id="UP000585363"/>
    </source>
</evidence>
<comment type="caution">
    <text evidence="3">The sequence shown here is derived from an EMBL/GenBank/DDBJ whole genome shotgun (WGS) entry which is preliminary data.</text>
</comment>
<dbReference type="SUPFAM" id="SSF50952">
    <property type="entry name" value="Soluble quinoprotein glucose dehydrogenase"/>
    <property type="match status" value="1"/>
</dbReference>
<keyword evidence="1" id="KW-0732">Signal</keyword>
<protein>
    <submittedName>
        <fullName evidence="3">PQQ-dependent sugar dehydrogenase</fullName>
    </submittedName>
</protein>
<name>A0A848ML97_9GAMM</name>
<proteinExistence type="predicted"/>
<keyword evidence="4" id="KW-1185">Reference proteome</keyword>
<evidence type="ECO:0000313" key="3">
    <source>
        <dbReference type="EMBL" id="NMP28053.1"/>
    </source>
</evidence>
<dbReference type="Proteomes" id="UP000585363">
    <property type="component" value="Unassembled WGS sequence"/>
</dbReference>
<feature type="domain" description="Glucose/Sorbosone dehydrogenase" evidence="2">
    <location>
        <begin position="50"/>
        <end position="382"/>
    </location>
</feature>
<gene>
    <name evidence="3" type="ORF">GW590_14420</name>
</gene>
<feature type="chain" id="PRO_5032875269" evidence="1">
    <location>
        <begin position="30"/>
        <end position="386"/>
    </location>
</feature>
<reference evidence="3 4" key="2">
    <citation type="submission" date="2020-06" db="EMBL/GenBank/DDBJ databases">
        <title>Polyphasic characterization of a Rahnella strain isolated from tree sap.</title>
        <authorList>
            <person name="Kim I.S."/>
        </authorList>
    </citation>
    <scope>NUCLEOTIDE SEQUENCE [LARGE SCALE GENOMIC DNA]</scope>
    <source>
        <strain evidence="3 4">SAP-1</strain>
    </source>
</reference>
<dbReference type="InterPro" id="IPR011041">
    <property type="entry name" value="Quinoprot_gluc/sorb_DH_b-prop"/>
</dbReference>
<dbReference type="PANTHER" id="PTHR19328:SF75">
    <property type="entry name" value="ALDOSE SUGAR DEHYDROGENASE YLII"/>
    <property type="match status" value="1"/>
</dbReference>
<dbReference type="InterPro" id="IPR012938">
    <property type="entry name" value="Glc/Sorbosone_DH"/>
</dbReference>
<reference evidence="3 4" key="1">
    <citation type="submission" date="2020-01" db="EMBL/GenBank/DDBJ databases">
        <authorList>
            <person name="Lee S.D."/>
        </authorList>
    </citation>
    <scope>NUCLEOTIDE SEQUENCE [LARGE SCALE GENOMIC DNA]</scope>
    <source>
        <strain evidence="3 4">SAP-1</strain>
    </source>
</reference>
<evidence type="ECO:0000256" key="1">
    <source>
        <dbReference type="SAM" id="SignalP"/>
    </source>
</evidence>
<dbReference type="Gene3D" id="2.120.10.30">
    <property type="entry name" value="TolB, C-terminal domain"/>
    <property type="match status" value="1"/>
</dbReference>
<accession>A0A848ML97</accession>
<dbReference type="AlphaFoldDB" id="A0A848ML97"/>
<evidence type="ECO:0000259" key="2">
    <source>
        <dbReference type="Pfam" id="PF07995"/>
    </source>
</evidence>
<dbReference type="Pfam" id="PF07995">
    <property type="entry name" value="GSDH"/>
    <property type="match status" value="1"/>
</dbReference>
<dbReference type="PANTHER" id="PTHR19328">
    <property type="entry name" value="HEDGEHOG-INTERACTING PROTEIN"/>
    <property type="match status" value="1"/>
</dbReference>
<organism evidence="3 4">
    <name type="scientific">Rouxiella aceris</name>
    <dbReference type="NCBI Taxonomy" id="2703884"/>
    <lineage>
        <taxon>Bacteria</taxon>
        <taxon>Pseudomonadati</taxon>
        <taxon>Pseudomonadota</taxon>
        <taxon>Gammaproteobacteria</taxon>
        <taxon>Enterobacterales</taxon>
        <taxon>Yersiniaceae</taxon>
        <taxon>Rouxiella</taxon>
    </lineage>
</organism>
<dbReference type="EMBL" id="JAADJU010000007">
    <property type="protein sequence ID" value="NMP28053.1"/>
    <property type="molecule type" value="Genomic_DNA"/>
</dbReference>
<feature type="signal peptide" evidence="1">
    <location>
        <begin position="1"/>
        <end position="29"/>
    </location>
</feature>
<sequence>MRHLFAKRKTQWLKLLAAGALAAPGFVLAQAAPEPAARATVKVETLLSELDHPWSLAFLPASQGALITQRSGQLLLWRGGQSGPTPVTGVPEVWVNGQAGLWDVRLSPDFAKNHRVYLSFAQRDSQGQPHAQLGYGTLSADAGHLTDFKTIFVQTPPLQSGINLGGRLAFDTAGNILMSLGDNNQRIEAQNLRSLNGKIIRLTAEGGIPADNPFVGRQDARPEIWSYGQRNPQGLAFNPWNGQLWETEHGPRGGDEINIIQAGKNYGWPLATYGIDYSGSPIPEAKGTQMNGAQDPLYYWRVSPAISGMAFYHSVRFPQWQNSLFIAALKEKSLIVLKVKDGKVSGEQRLLSDFGQRIREVQVGPDGYLYLLTDEKAGKLLKLSPP</sequence>